<keyword evidence="2" id="KW-1185">Reference proteome</keyword>
<organism evidence="1 2">
    <name type="scientific">Colletotrichum incanum</name>
    <name type="common">Soybean anthracnose fungus</name>
    <dbReference type="NCBI Taxonomy" id="1573173"/>
    <lineage>
        <taxon>Eukaryota</taxon>
        <taxon>Fungi</taxon>
        <taxon>Dikarya</taxon>
        <taxon>Ascomycota</taxon>
        <taxon>Pezizomycotina</taxon>
        <taxon>Sordariomycetes</taxon>
        <taxon>Hypocreomycetidae</taxon>
        <taxon>Glomerellales</taxon>
        <taxon>Glomerellaceae</taxon>
        <taxon>Colletotrichum</taxon>
        <taxon>Colletotrichum spaethianum species complex</taxon>
    </lineage>
</organism>
<dbReference type="STRING" id="1573173.A0A167CBN9"/>
<proteinExistence type="predicted"/>
<comment type="caution">
    <text evidence="1">The sequence shown here is derived from an EMBL/GenBank/DDBJ whole genome shotgun (WGS) entry which is preliminary data.</text>
</comment>
<accession>A0A167CBN9</accession>
<feature type="non-terminal residue" evidence="1">
    <location>
        <position position="1"/>
    </location>
</feature>
<dbReference type="AlphaFoldDB" id="A0A167CBN9"/>
<sequence>LSLNFIGLLLAFSPYSFMPTFHSIQAKNPAKMSKTPERAPRERDTWYFPPDIAHDLDGIPLPEHVKGEILATAWEYTRTVIPNYTNWKRYVAFMRIVVMGIIAEFKGDLLDVTLGDSVLNYSLDGVLADLFKGTPGHTAMAREYKTFLLVSGDKSSSRRTGEFFRRYVNVLAYSPTRFFRLRDTDALCRFTIATALACNDLDDVWFTEEQFDLLAEMGDTMYDAVSFFKHRSEGETNSTFAYMPADLRLAAYRQCRELLWALDAAWCTRPETACVTSFLRYFGGPLHLMMRRYRFVEEGLTIGRVEDTEVVNQTRNHFKLWNRIDASLMHANEREKASLERYEAIVRDSEKLLIPGLAEFLEAGGDGHCDSCRYQVSYGADGEYQFGGVELCEDCRSKWRAFLLSFPERAAKVFPELVGTYNRAITSANNLHSSGDGPSLLVPAA</sequence>
<dbReference type="EMBL" id="LFIW01001390">
    <property type="protein sequence ID" value="KZL82383.1"/>
    <property type="molecule type" value="Genomic_DNA"/>
</dbReference>
<name>A0A167CBN9_COLIC</name>
<reference evidence="1 2" key="1">
    <citation type="submission" date="2015-06" db="EMBL/GenBank/DDBJ databases">
        <title>Survival trade-offs in plant roots during colonization by closely related pathogenic and mutualistic fungi.</title>
        <authorList>
            <person name="Hacquard S."/>
            <person name="Kracher B."/>
            <person name="Hiruma K."/>
            <person name="Weinman A."/>
            <person name="Muench P."/>
            <person name="Garrido Oter R."/>
            <person name="Ver Loren van Themaat E."/>
            <person name="Dallerey J.-F."/>
            <person name="Damm U."/>
            <person name="Henrissat B."/>
            <person name="Lespinet O."/>
            <person name="Thon M."/>
            <person name="Kemen E."/>
            <person name="McHardy A.C."/>
            <person name="Schulze-Lefert P."/>
            <person name="O'Connell R.J."/>
        </authorList>
    </citation>
    <scope>NUCLEOTIDE SEQUENCE [LARGE SCALE GENOMIC DNA]</scope>
    <source>
        <strain evidence="1 2">MAFF 238704</strain>
    </source>
</reference>
<evidence type="ECO:0000313" key="2">
    <source>
        <dbReference type="Proteomes" id="UP000076584"/>
    </source>
</evidence>
<gene>
    <name evidence="1" type="ORF">CI238_10703</name>
</gene>
<dbReference type="Proteomes" id="UP000076584">
    <property type="component" value="Unassembled WGS sequence"/>
</dbReference>
<evidence type="ECO:0000313" key="1">
    <source>
        <dbReference type="EMBL" id="KZL82383.1"/>
    </source>
</evidence>
<protein>
    <submittedName>
        <fullName evidence="1">Aba 3 protein</fullName>
    </submittedName>
</protein>